<dbReference type="GO" id="GO:0031499">
    <property type="term" value="C:TRAMP complex"/>
    <property type="evidence" value="ECO:0007669"/>
    <property type="project" value="TreeGrafter"/>
</dbReference>
<evidence type="ECO:0000313" key="7">
    <source>
        <dbReference type="EMBL" id="RLN65062.1"/>
    </source>
</evidence>
<dbReference type="GO" id="GO:1990817">
    <property type="term" value="F:poly(A) RNA polymerase activity"/>
    <property type="evidence" value="ECO:0007669"/>
    <property type="project" value="InterPro"/>
</dbReference>
<gene>
    <name evidence="6" type="ORF">BBJ29_001085</name>
    <name evidence="7" type="ORF">BBP00_00003054</name>
</gene>
<feature type="compositionally biased region" description="Low complexity" evidence="3">
    <location>
        <begin position="58"/>
        <end position="67"/>
    </location>
</feature>
<dbReference type="Pfam" id="PF03828">
    <property type="entry name" value="PAP_assoc"/>
    <property type="match status" value="1"/>
</dbReference>
<dbReference type="InterPro" id="IPR045862">
    <property type="entry name" value="Trf4-like"/>
</dbReference>
<dbReference type="SUPFAM" id="SSF81631">
    <property type="entry name" value="PAP/OAS1 substrate-binding domain"/>
    <property type="match status" value="1"/>
</dbReference>
<accession>A0A3F2RVG7</accession>
<feature type="region of interest" description="Disordered" evidence="3">
    <location>
        <begin position="1"/>
        <end position="101"/>
    </location>
</feature>
<dbReference type="InterPro" id="IPR054708">
    <property type="entry name" value="MTPAP-like_central"/>
</dbReference>
<dbReference type="GO" id="GO:0003729">
    <property type="term" value="F:mRNA binding"/>
    <property type="evidence" value="ECO:0007669"/>
    <property type="project" value="TreeGrafter"/>
</dbReference>
<dbReference type="GO" id="GO:0005730">
    <property type="term" value="C:nucleolus"/>
    <property type="evidence" value="ECO:0007669"/>
    <property type="project" value="TreeGrafter"/>
</dbReference>
<evidence type="ECO:0000259" key="4">
    <source>
        <dbReference type="Pfam" id="PF03828"/>
    </source>
</evidence>
<keyword evidence="2" id="KW-0460">Magnesium</keyword>
<feature type="domain" description="Poly(A) RNA polymerase mitochondrial-like central palm" evidence="5">
    <location>
        <begin position="177"/>
        <end position="297"/>
    </location>
</feature>
<dbReference type="Gene3D" id="3.30.460.10">
    <property type="entry name" value="Beta Polymerase, domain 2"/>
    <property type="match status" value="1"/>
</dbReference>
<dbReference type="PANTHER" id="PTHR23092:SF15">
    <property type="entry name" value="INACTIVE NON-CANONICAL POLY(A) RNA POLYMERASE PROTEIN TRF4-2-RELATED"/>
    <property type="match status" value="1"/>
</dbReference>
<evidence type="ECO:0000313" key="6">
    <source>
        <dbReference type="EMBL" id="RLN64501.1"/>
    </source>
</evidence>
<dbReference type="EMBL" id="MBDO02000060">
    <property type="protein sequence ID" value="RLN65062.1"/>
    <property type="molecule type" value="Genomic_DNA"/>
</dbReference>
<dbReference type="GO" id="GO:0046872">
    <property type="term" value="F:metal ion binding"/>
    <property type="evidence" value="ECO:0007669"/>
    <property type="project" value="UniProtKB-KW"/>
</dbReference>
<dbReference type="InterPro" id="IPR043519">
    <property type="entry name" value="NT_sf"/>
</dbReference>
<dbReference type="AlphaFoldDB" id="A0A3F2RVG7"/>
<evidence type="ECO:0000256" key="2">
    <source>
        <dbReference type="ARBA" id="ARBA00022842"/>
    </source>
</evidence>
<dbReference type="Proteomes" id="UP000284657">
    <property type="component" value="Unassembled WGS sequence"/>
</dbReference>
<organism evidence="7 8">
    <name type="scientific">Phytophthora kernoviae</name>
    <dbReference type="NCBI Taxonomy" id="325452"/>
    <lineage>
        <taxon>Eukaryota</taxon>
        <taxon>Sar</taxon>
        <taxon>Stramenopiles</taxon>
        <taxon>Oomycota</taxon>
        <taxon>Peronosporomycetes</taxon>
        <taxon>Peronosporales</taxon>
        <taxon>Peronosporaceae</taxon>
        <taxon>Phytophthora</taxon>
    </lineage>
</organism>
<evidence type="ECO:0000259" key="5">
    <source>
        <dbReference type="Pfam" id="PF22600"/>
    </source>
</evidence>
<name>A0A3F2RVG7_9STRA</name>
<evidence type="ECO:0000313" key="9">
    <source>
        <dbReference type="Proteomes" id="UP000284657"/>
    </source>
</evidence>
<dbReference type="Proteomes" id="UP000277300">
    <property type="component" value="Unassembled WGS sequence"/>
</dbReference>
<reference evidence="8 9" key="1">
    <citation type="submission" date="2018-07" db="EMBL/GenBank/DDBJ databases">
        <title>Genome sequencing of oomycete isolates from Chile give support for New Zealand origin for Phytophthora kernoviae and make available the first Nothophytophthora sp. genome.</title>
        <authorList>
            <person name="Studholme D.J."/>
            <person name="Sanfuentes E."/>
            <person name="Panda P."/>
            <person name="Hill R."/>
            <person name="Sambles C."/>
            <person name="Grant M."/>
            <person name="Williams N.M."/>
            <person name="Mcdougal R.L."/>
        </authorList>
    </citation>
    <scope>NUCLEOTIDE SEQUENCE [LARGE SCALE GENOMIC DNA]</scope>
    <source>
        <strain evidence="7">Chile6</strain>
        <strain evidence="6">Chile7</strain>
    </source>
</reference>
<protein>
    <recommendedName>
        <fullName evidence="10">Polymerase nucleotidyl transferase domain-containing protein</fullName>
    </recommendedName>
</protein>
<keyword evidence="1" id="KW-0479">Metal-binding</keyword>
<dbReference type="InterPro" id="IPR002058">
    <property type="entry name" value="PAP_assoc"/>
</dbReference>
<dbReference type="SUPFAM" id="SSF81301">
    <property type="entry name" value="Nucleotidyltransferase"/>
    <property type="match status" value="1"/>
</dbReference>
<dbReference type="Pfam" id="PF22600">
    <property type="entry name" value="MTPAP-like_central"/>
    <property type="match status" value="1"/>
</dbReference>
<evidence type="ECO:0000256" key="1">
    <source>
        <dbReference type="ARBA" id="ARBA00022723"/>
    </source>
</evidence>
<dbReference type="FunFam" id="3.30.460.10:FF:000051">
    <property type="entry name" value="DNA2/NAM7 helicase family protein"/>
    <property type="match status" value="1"/>
</dbReference>
<comment type="caution">
    <text evidence="7">The sequence shown here is derived from an EMBL/GenBank/DDBJ whole genome shotgun (WGS) entry which is preliminary data.</text>
</comment>
<evidence type="ECO:0000313" key="8">
    <source>
        <dbReference type="Proteomes" id="UP000277300"/>
    </source>
</evidence>
<feature type="compositionally biased region" description="Basic residues" evidence="3">
    <location>
        <begin position="75"/>
        <end position="84"/>
    </location>
</feature>
<dbReference type="Gene3D" id="1.10.1410.10">
    <property type="match status" value="1"/>
</dbReference>
<dbReference type="EMBL" id="MBAD02000661">
    <property type="protein sequence ID" value="RLN64501.1"/>
    <property type="molecule type" value="Genomic_DNA"/>
</dbReference>
<evidence type="ECO:0008006" key="10">
    <source>
        <dbReference type="Google" id="ProtNLM"/>
    </source>
</evidence>
<dbReference type="OrthoDB" id="273917at2759"/>
<dbReference type="CDD" id="cd05402">
    <property type="entry name" value="NT_PAP_TUTase"/>
    <property type="match status" value="1"/>
</dbReference>
<dbReference type="GO" id="GO:0031123">
    <property type="term" value="P:RNA 3'-end processing"/>
    <property type="evidence" value="ECO:0007669"/>
    <property type="project" value="TreeGrafter"/>
</dbReference>
<evidence type="ECO:0000256" key="3">
    <source>
        <dbReference type="SAM" id="MobiDB-lite"/>
    </source>
</evidence>
<dbReference type="GO" id="GO:0043634">
    <property type="term" value="P:polyadenylation-dependent ncRNA catabolic process"/>
    <property type="evidence" value="ECO:0007669"/>
    <property type="project" value="TreeGrafter"/>
</dbReference>
<dbReference type="PANTHER" id="PTHR23092">
    <property type="entry name" value="POLY(A) RNA POLYMERASE"/>
    <property type="match status" value="1"/>
</dbReference>
<sequence>MKSRDAAFMVDHRRQLSGGLATAHAPRKDEDKGKKKRQHLAHQKSAVYQQQQKPSPSPASSSSSVVSCTPLGSKSAKKQAKKKENKPSKQPIDAGDLLRQDSVKSRNHKLVLAPASSSAASSSSYCVSNNFPSWGNKQKREEMILTEREKDRAVTGALHEEILEYSMYTKATVEKMAVHIEEMIANVRASVLSLWPKSKVETFGSYSTGIWLPSSDVDLVILDVVEVNDSKLTAKHLRQLAKVLAKKKWVETLLVLDTAKVPVLKLVSAGTSVPIDITFESAATHSGLLARDLIKRYADSMPELYPLAIVFKQLLRERDLNDAYTGGLSSYSVVLMIIHFSQLWRNGESCFEAASIYASGYLPPAPSTLAAKLKAGRISADSSVSSSSKLDVSLGEHTLMILEFFGIIFDYRKNGLSVRDGGYIYRLAENHRSQIGKPALVIEDPIHPDRNVSASSYAFSKVVALFEDSYYALKYFRASKFAPSALSCLLSTSGHTSHSKVQMPATVATQS</sequence>
<feature type="domain" description="PAP-associated" evidence="4">
    <location>
        <begin position="393"/>
        <end position="449"/>
    </location>
</feature>
<proteinExistence type="predicted"/>